<dbReference type="InterPro" id="IPR050325">
    <property type="entry name" value="Prot/Nucl_acid_deglycase"/>
</dbReference>
<reference evidence="2 3" key="1">
    <citation type="journal article" date="2015" name="Microbiome">
        <title>Genomic resolution of linkages in carbon, nitrogen, and sulfur cycling among widespread estuary sediment bacteria.</title>
        <authorList>
            <person name="Baker B.J."/>
            <person name="Lazar C.S."/>
            <person name="Teske A.P."/>
            <person name="Dick G.J."/>
        </authorList>
    </citation>
    <scope>NUCLEOTIDE SEQUENCE [LARGE SCALE GENOMIC DNA]</scope>
    <source>
        <strain evidence="2">SM23_42</strain>
    </source>
</reference>
<dbReference type="GO" id="GO:0005737">
    <property type="term" value="C:cytoplasm"/>
    <property type="evidence" value="ECO:0007669"/>
    <property type="project" value="TreeGrafter"/>
</dbReference>
<dbReference type="PATRIC" id="fig|1703779.3.peg.361"/>
<dbReference type="SUPFAM" id="SSF52317">
    <property type="entry name" value="Class I glutamine amidotransferase-like"/>
    <property type="match status" value="1"/>
</dbReference>
<dbReference type="InterPro" id="IPR029062">
    <property type="entry name" value="Class_I_gatase-like"/>
</dbReference>
<dbReference type="STRING" id="1703779.AMJ83_01390"/>
<dbReference type="InterPro" id="IPR002818">
    <property type="entry name" value="DJ-1/PfpI"/>
</dbReference>
<evidence type="ECO:0000313" key="3">
    <source>
        <dbReference type="Proteomes" id="UP000051373"/>
    </source>
</evidence>
<organism evidence="2 3">
    <name type="scientific">candidate division WOR_3 bacterium SM23_42</name>
    <dbReference type="NCBI Taxonomy" id="1703779"/>
    <lineage>
        <taxon>Bacteria</taxon>
        <taxon>Bacteria division WOR-3</taxon>
    </lineage>
</organism>
<name>A0A0S8FW72_UNCW3</name>
<dbReference type="Proteomes" id="UP000051373">
    <property type="component" value="Unassembled WGS sequence"/>
</dbReference>
<dbReference type="PANTHER" id="PTHR48094:SF12">
    <property type="entry name" value="PARKINSON DISEASE PROTEIN 7 HOMOLOG"/>
    <property type="match status" value="1"/>
</dbReference>
<feature type="domain" description="DJ-1/PfpI" evidence="1">
    <location>
        <begin position="2"/>
        <end position="159"/>
    </location>
</feature>
<proteinExistence type="predicted"/>
<gene>
    <name evidence="2" type="ORF">AMJ83_01390</name>
</gene>
<dbReference type="PANTHER" id="PTHR48094">
    <property type="entry name" value="PROTEIN/NUCLEIC ACID DEGLYCASE DJ-1-RELATED"/>
    <property type="match status" value="1"/>
</dbReference>
<dbReference type="EMBL" id="LJUJ01000001">
    <property type="protein sequence ID" value="KPK64904.1"/>
    <property type="molecule type" value="Genomic_DNA"/>
</dbReference>
<dbReference type="Gene3D" id="3.40.50.880">
    <property type="match status" value="1"/>
</dbReference>
<dbReference type="CDD" id="cd03135">
    <property type="entry name" value="GATase1_DJ-1"/>
    <property type="match status" value="1"/>
</dbReference>
<evidence type="ECO:0000313" key="2">
    <source>
        <dbReference type="EMBL" id="KPK64904.1"/>
    </source>
</evidence>
<protein>
    <recommendedName>
        <fullName evidence="1">DJ-1/PfpI domain-containing protein</fullName>
    </recommendedName>
</protein>
<evidence type="ECO:0000259" key="1">
    <source>
        <dbReference type="Pfam" id="PF01965"/>
    </source>
</evidence>
<dbReference type="AlphaFoldDB" id="A0A0S8FW72"/>
<dbReference type="Pfam" id="PF01965">
    <property type="entry name" value="DJ-1_PfpI"/>
    <property type="match status" value="1"/>
</dbReference>
<sequence>MVIAPKDFRDEEFKEPYDLFTRSGIEVVIASTDTTPAKGMLGMIVIPDIVFEQVNTDEFDALVVVGGTGCAQLWDNEILHKIVQNFNAQGKTVAAICIAPMVLARAGVLADRIVTAHASVRDAIGKSCARCTDSNIEVSGNVITCSGPNAAPDFAETIMDVLGK</sequence>
<accession>A0A0S8FW72</accession>
<comment type="caution">
    <text evidence="2">The sequence shown here is derived from an EMBL/GenBank/DDBJ whole genome shotgun (WGS) entry which is preliminary data.</text>
</comment>